<evidence type="ECO:0000256" key="5">
    <source>
        <dbReference type="ARBA" id="ARBA00023277"/>
    </source>
</evidence>
<comment type="similarity">
    <text evidence="1 9">Belongs to the glycosyl hydrolase 28 family.</text>
</comment>
<evidence type="ECO:0000313" key="12">
    <source>
        <dbReference type="Proteomes" id="UP001167831"/>
    </source>
</evidence>
<dbReference type="GO" id="GO:0004650">
    <property type="term" value="F:polygalacturonase activity"/>
    <property type="evidence" value="ECO:0007669"/>
    <property type="project" value="InterPro"/>
</dbReference>
<dbReference type="EMBL" id="JAUEIF010000001">
    <property type="protein sequence ID" value="MDN0024055.1"/>
    <property type="molecule type" value="Genomic_DNA"/>
</dbReference>
<evidence type="ECO:0000256" key="2">
    <source>
        <dbReference type="ARBA" id="ARBA00022737"/>
    </source>
</evidence>
<keyword evidence="12" id="KW-1185">Reference proteome</keyword>
<keyword evidence="4" id="KW-0325">Glycoprotein</keyword>
<name>A0AAW7JMH8_9BACT</name>
<protein>
    <submittedName>
        <fullName evidence="11">Glycosyl hydrolase family 28 protein</fullName>
    </submittedName>
</protein>
<keyword evidence="3 9" id="KW-0378">Hydrolase</keyword>
<dbReference type="AlphaFoldDB" id="A0AAW7JMH8"/>
<organism evidence="11 13">
    <name type="scientific">Leyella lascolaii</name>
    <dbReference type="NCBI Taxonomy" id="1776379"/>
    <lineage>
        <taxon>Bacteria</taxon>
        <taxon>Pseudomonadati</taxon>
        <taxon>Bacteroidota</taxon>
        <taxon>Bacteroidia</taxon>
        <taxon>Bacteroidales</taxon>
        <taxon>Prevotellaceae</taxon>
        <taxon>Leyella</taxon>
    </lineage>
</organism>
<dbReference type="RefSeq" id="WP_289824386.1">
    <property type="nucleotide sequence ID" value="NZ_JAUEIE010000001.1"/>
</dbReference>
<evidence type="ECO:0000256" key="8">
    <source>
        <dbReference type="ARBA" id="ARBA00037278"/>
    </source>
</evidence>
<dbReference type="PANTHER" id="PTHR31736:SF9">
    <property type="entry name" value="ENDO-XYLOGALACTURONAN HYDROLASE A-RELATED"/>
    <property type="match status" value="1"/>
</dbReference>
<sequence>MKKTTALIILMTVVINVVANDYKKYNNELWRGNNFCASNGSFCTYAVPEEYPFIEGTPVFNVSINDKAYVGLYNDFNYWNGNVCFGYFDFKEGTHPTITITTDTDINDFELLPHNADISHVEKDRRHVSFNINKPNQNITLVINGNYKGNVLHLFCNRMEKQPVPSDKYNKLTHYDKQSQTYFFGPGYWNLKKIPGCNGSISIKGKQKIYVAPGAVINGQLRITESNKGVECARIFGHGMVMNDKETGLNSLSVEYSEGGHVEGILVHTHRKHCWQTVFSNCSNIKVNDMKIVCTRYASTDGIDIIASNNCSFDNVFVRSSDDCVAIKGLGNLPPVKSKPQSGLEFKRMQLWNDCNNAFGIGAETRAAYFSDISLTDSEILFSYDDPEFHEHLDERSAMNICSLHGTFFHNIKFENIYVNRCERLIAMGFKSSFWFGALQGDQSTDGEISGITFRNIYSPYDSGSGIANKIWLYGWYSPGTPTKYIHDINFDNVVICGKKINSDKDPNIITTNKAVDKRLVYNMTFN</sequence>
<dbReference type="Gene3D" id="2.160.20.10">
    <property type="entry name" value="Single-stranded right-handed beta-helix, Pectin lyase-like"/>
    <property type="match status" value="1"/>
</dbReference>
<evidence type="ECO:0000256" key="7">
    <source>
        <dbReference type="ARBA" id="ARBA00023326"/>
    </source>
</evidence>
<evidence type="ECO:0000256" key="4">
    <source>
        <dbReference type="ARBA" id="ARBA00023180"/>
    </source>
</evidence>
<dbReference type="Proteomes" id="UP001167831">
    <property type="component" value="Unassembled WGS sequence"/>
</dbReference>
<evidence type="ECO:0000313" key="11">
    <source>
        <dbReference type="EMBL" id="MDN0024055.1"/>
    </source>
</evidence>
<dbReference type="EMBL" id="JAUEIE010000001">
    <property type="protein sequence ID" value="MDN0021559.1"/>
    <property type="molecule type" value="Genomic_DNA"/>
</dbReference>
<dbReference type="Pfam" id="PF00295">
    <property type="entry name" value="Glyco_hydro_28"/>
    <property type="match status" value="1"/>
</dbReference>
<comment type="function">
    <text evidence="8">Pectinolytic enzyme involved in the degradation of xylogalacturonan (xga), a galacturonan backbone heavily substituted with xylose, and which is one important component of the hairy regions of pectin. Activity requires a galacturonic acid backbone substituted with xylose.</text>
</comment>
<evidence type="ECO:0000256" key="6">
    <source>
        <dbReference type="ARBA" id="ARBA00023295"/>
    </source>
</evidence>
<gene>
    <name evidence="10" type="ORF">QVN81_00765</name>
    <name evidence="11" type="ORF">QVN84_00755</name>
</gene>
<dbReference type="InterPro" id="IPR011050">
    <property type="entry name" value="Pectin_lyase_fold/virulence"/>
</dbReference>
<dbReference type="PANTHER" id="PTHR31736">
    <property type="match status" value="1"/>
</dbReference>
<keyword evidence="6 9" id="KW-0326">Glycosidase</keyword>
<evidence type="ECO:0000256" key="9">
    <source>
        <dbReference type="RuleBase" id="RU361169"/>
    </source>
</evidence>
<dbReference type="GO" id="GO:0000272">
    <property type="term" value="P:polysaccharide catabolic process"/>
    <property type="evidence" value="ECO:0007669"/>
    <property type="project" value="UniProtKB-KW"/>
</dbReference>
<evidence type="ECO:0000313" key="10">
    <source>
        <dbReference type="EMBL" id="MDN0021559.1"/>
    </source>
</evidence>
<evidence type="ECO:0000256" key="1">
    <source>
        <dbReference type="ARBA" id="ARBA00008834"/>
    </source>
</evidence>
<dbReference type="SUPFAM" id="SSF51126">
    <property type="entry name" value="Pectin lyase-like"/>
    <property type="match status" value="1"/>
</dbReference>
<proteinExistence type="inferred from homology"/>
<accession>A0AAW7JMH8</accession>
<keyword evidence="2" id="KW-0677">Repeat</keyword>
<keyword evidence="7" id="KW-0624">Polysaccharide degradation</keyword>
<dbReference type="Proteomes" id="UP001168478">
    <property type="component" value="Unassembled WGS sequence"/>
</dbReference>
<keyword evidence="5" id="KW-0119">Carbohydrate metabolism</keyword>
<evidence type="ECO:0000256" key="3">
    <source>
        <dbReference type="ARBA" id="ARBA00022801"/>
    </source>
</evidence>
<comment type="caution">
    <text evidence="11">The sequence shown here is derived from an EMBL/GenBank/DDBJ whole genome shotgun (WGS) entry which is preliminary data.</text>
</comment>
<evidence type="ECO:0000313" key="13">
    <source>
        <dbReference type="Proteomes" id="UP001168478"/>
    </source>
</evidence>
<dbReference type="InterPro" id="IPR000743">
    <property type="entry name" value="Glyco_hydro_28"/>
</dbReference>
<reference evidence="11" key="1">
    <citation type="submission" date="2023-06" db="EMBL/GenBank/DDBJ databases">
        <authorList>
            <person name="Zeman M."/>
            <person name="Kubasova T."/>
            <person name="Jahodarova E."/>
            <person name="Nykrynova M."/>
            <person name="Rychlik I."/>
        </authorList>
    </citation>
    <scope>NUCLEOTIDE SEQUENCE</scope>
    <source>
        <strain evidence="11">ET15</strain>
        <strain evidence="10">ET37</strain>
    </source>
</reference>
<reference evidence="11" key="2">
    <citation type="submission" date="2023-08" db="EMBL/GenBank/DDBJ databases">
        <title>Identification and characterization of horizontal gene transfer across gut microbiota members of farm animals based on homology search.</title>
        <authorList>
            <person name="Schwarzerova J."/>
            <person name="Nykrynova M."/>
            <person name="Jureckova K."/>
            <person name="Cejkova D."/>
            <person name="Rychlik I."/>
        </authorList>
    </citation>
    <scope>NUCLEOTIDE SEQUENCE</scope>
    <source>
        <strain evidence="11">ET15</strain>
        <strain evidence="10">ET37</strain>
    </source>
</reference>
<dbReference type="InterPro" id="IPR012334">
    <property type="entry name" value="Pectin_lyas_fold"/>
</dbReference>